<evidence type="ECO:0000313" key="2">
    <source>
        <dbReference type="Proteomes" id="UP000598467"/>
    </source>
</evidence>
<reference evidence="1" key="1">
    <citation type="submission" date="2020-05" db="EMBL/GenBank/DDBJ databases">
        <title>Identification of trans-AT polyketide cluster in two marine bacteria, producers of a novel glutaramide-containing polyketide sesbanimide D and analogs.</title>
        <authorList>
            <person name="Kacar D."/>
            <person name="Rodriguez P."/>
            <person name="Canedo L."/>
            <person name="Gonzalez E."/>
            <person name="Galan B."/>
            <person name="De La Calle F."/>
            <person name="Garcia J.L."/>
        </authorList>
    </citation>
    <scope>NUCLEOTIDE SEQUENCE</scope>
    <source>
        <strain evidence="1">PHM038</strain>
    </source>
</reference>
<protein>
    <submittedName>
        <fullName evidence="1">Uncharacterized protein</fullName>
    </submittedName>
</protein>
<accession>A0A926P384</accession>
<dbReference type="AlphaFoldDB" id="A0A926P384"/>
<organism evidence="1 2">
    <name type="scientific">Roseibium aggregatum</name>
    <dbReference type="NCBI Taxonomy" id="187304"/>
    <lineage>
        <taxon>Bacteria</taxon>
        <taxon>Pseudomonadati</taxon>
        <taxon>Pseudomonadota</taxon>
        <taxon>Alphaproteobacteria</taxon>
        <taxon>Hyphomicrobiales</taxon>
        <taxon>Stappiaceae</taxon>
        <taxon>Roseibium</taxon>
    </lineage>
</organism>
<dbReference type="RefSeq" id="WP_190291026.1">
    <property type="nucleotide sequence ID" value="NZ_JABFCZ010000008.1"/>
</dbReference>
<gene>
    <name evidence="1" type="ORF">HK439_08790</name>
</gene>
<evidence type="ECO:0000313" key="1">
    <source>
        <dbReference type="EMBL" id="MBD1546356.1"/>
    </source>
</evidence>
<proteinExistence type="predicted"/>
<dbReference type="Proteomes" id="UP000598467">
    <property type="component" value="Unassembled WGS sequence"/>
</dbReference>
<dbReference type="EMBL" id="JABFCZ010000008">
    <property type="protein sequence ID" value="MBD1546356.1"/>
    <property type="molecule type" value="Genomic_DNA"/>
</dbReference>
<name>A0A926P384_9HYPH</name>
<comment type="caution">
    <text evidence="1">The sequence shown here is derived from an EMBL/GenBank/DDBJ whole genome shotgun (WGS) entry which is preliminary data.</text>
</comment>
<sequence length="218" mass="24874">MMAKGEGKVWVCDSYLNSTIVKRFTLLPEQSSPDYKVEMYRWGEIQEKYRQGLKLANDELPREAYGKYQDTRFKKLPEFFNIEGALIVSGKFAEVLRGFEIGDTDLSPVDLYQGNRFEKIEGPWLFLNIGCHKHAFLPEKSMGGYRFPDHWPSGKARVGLPKDNEIAVAHSALEGCDLWYDPGLYGAFFISGPLEAALKEAKVTRTLRRHRCAVVDDD</sequence>